<dbReference type="Proteomes" id="UP000019277">
    <property type="component" value="Unassembled WGS sequence"/>
</dbReference>
<dbReference type="PATRIC" id="fig|909613.9.peg.2035"/>
<dbReference type="STRING" id="909613.UO65_2019"/>
<sequence>MEIAADPPDTGTVDGVEAHAPVELGEAEVAATVLAAESVLGKRFGVRIRLADPEDLGGSSRSIVLRVKVASSPFSLPRTLVVKRYVQRTAPRDSWVREAVSYQLFTALAAEERMCPELFAHDSDTNLLVIEDLGRAPTLAEKLHGDDARVAEGALLSWARSLGKLHASTAGREADFDALLRRLKPPKDKDPLAVDGPVAVAELPALLLDGFGVATPAEALDDARATLGLLETGRHRAFSPSDSCPDNNLITNRGVRFLDFEGGCVRNMMFDAAYLTVPFPSCWCAYALPRGMAAAMLAAWRAEVRVMWPDLDDDEVLLPRLFDAQLFWVWLSTWQFLTVPDVQQLGSGGSVPRPHQTDVLVARWADLARAADRMGKQATAEHAVTVVAALTRRYGQRALPVYPAFDH</sequence>
<protein>
    <recommendedName>
        <fullName evidence="3">Aminoglycoside phosphotransferase domain-containing protein</fullName>
    </recommendedName>
</protein>
<dbReference type="AlphaFoldDB" id="W7J0X4"/>
<dbReference type="InterPro" id="IPR011009">
    <property type="entry name" value="Kinase-like_dom_sf"/>
</dbReference>
<dbReference type="EMBL" id="AYXG01000074">
    <property type="protein sequence ID" value="EWC62667.1"/>
    <property type="molecule type" value="Genomic_DNA"/>
</dbReference>
<name>W7J0X4_9PSEU</name>
<dbReference type="eggNOG" id="COG2334">
    <property type="taxonomic scope" value="Bacteria"/>
</dbReference>
<evidence type="ECO:0000313" key="2">
    <source>
        <dbReference type="Proteomes" id="UP000019277"/>
    </source>
</evidence>
<keyword evidence="2" id="KW-1185">Reference proteome</keyword>
<dbReference type="SUPFAM" id="SSF56112">
    <property type="entry name" value="Protein kinase-like (PK-like)"/>
    <property type="match status" value="1"/>
</dbReference>
<reference evidence="1 2" key="1">
    <citation type="journal article" date="2014" name="Genome Announc.">
        <title>Draft Genome Sequence of the Antitrypanosomally Active Sponge-Associated Bacterium Actinokineospora sp. Strain EG49.</title>
        <authorList>
            <person name="Harjes J."/>
            <person name="Ryu T."/>
            <person name="Abdelmohsen U.R."/>
            <person name="Moitinho-Silva L."/>
            <person name="Horn H."/>
            <person name="Ravasi T."/>
            <person name="Hentschel U."/>
        </authorList>
    </citation>
    <scope>NUCLEOTIDE SEQUENCE [LARGE SCALE GENOMIC DNA]</scope>
    <source>
        <strain evidence="1 2">EG49</strain>
    </source>
</reference>
<comment type="caution">
    <text evidence="1">The sequence shown here is derived from an EMBL/GenBank/DDBJ whole genome shotgun (WGS) entry which is preliminary data.</text>
</comment>
<evidence type="ECO:0008006" key="3">
    <source>
        <dbReference type="Google" id="ProtNLM"/>
    </source>
</evidence>
<accession>W7J0X4</accession>
<gene>
    <name evidence="1" type="ORF">UO65_2019</name>
</gene>
<evidence type="ECO:0000313" key="1">
    <source>
        <dbReference type="EMBL" id="EWC62667.1"/>
    </source>
</evidence>
<proteinExistence type="predicted"/>
<organism evidence="1 2">
    <name type="scientific">Actinokineospora spheciospongiae</name>
    <dbReference type="NCBI Taxonomy" id="909613"/>
    <lineage>
        <taxon>Bacteria</taxon>
        <taxon>Bacillati</taxon>
        <taxon>Actinomycetota</taxon>
        <taxon>Actinomycetes</taxon>
        <taxon>Pseudonocardiales</taxon>
        <taxon>Pseudonocardiaceae</taxon>
        <taxon>Actinokineospora</taxon>
    </lineage>
</organism>